<feature type="region of interest" description="Disordered" evidence="1">
    <location>
        <begin position="669"/>
        <end position="698"/>
    </location>
</feature>
<evidence type="ECO:0000313" key="2">
    <source>
        <dbReference type="EMBL" id="GAA4408718.1"/>
    </source>
</evidence>
<dbReference type="Proteomes" id="UP001500945">
    <property type="component" value="Unassembled WGS sequence"/>
</dbReference>
<feature type="region of interest" description="Disordered" evidence="1">
    <location>
        <begin position="414"/>
        <end position="441"/>
    </location>
</feature>
<comment type="caution">
    <text evidence="2">The sequence shown here is derived from an EMBL/GenBank/DDBJ whole genome shotgun (WGS) entry which is preliminary data.</text>
</comment>
<keyword evidence="3" id="KW-1185">Reference proteome</keyword>
<gene>
    <name evidence="2" type="ORF">GCM10023168_26500</name>
</gene>
<feature type="region of interest" description="Disordered" evidence="1">
    <location>
        <begin position="628"/>
        <end position="656"/>
    </location>
</feature>
<dbReference type="EMBL" id="BAABGM010000015">
    <property type="protein sequence ID" value="GAA4408718.1"/>
    <property type="molecule type" value="Genomic_DNA"/>
</dbReference>
<proteinExistence type="predicted"/>
<protein>
    <submittedName>
        <fullName evidence="2">Uncharacterized protein</fullName>
    </submittedName>
</protein>
<accession>A0ABP8KKN3</accession>
<evidence type="ECO:0000313" key="3">
    <source>
        <dbReference type="Proteomes" id="UP001500945"/>
    </source>
</evidence>
<name>A0ABP8KKN3_9MICO</name>
<dbReference type="RefSeq" id="WP_345206761.1">
    <property type="nucleotide sequence ID" value="NZ_BAABGM010000015.1"/>
</dbReference>
<reference evidence="3" key="1">
    <citation type="journal article" date="2019" name="Int. J. Syst. Evol. Microbiol.">
        <title>The Global Catalogue of Microorganisms (GCM) 10K type strain sequencing project: providing services to taxonomists for standard genome sequencing and annotation.</title>
        <authorList>
            <consortium name="The Broad Institute Genomics Platform"/>
            <consortium name="The Broad Institute Genome Sequencing Center for Infectious Disease"/>
            <person name="Wu L."/>
            <person name="Ma J."/>
        </authorList>
    </citation>
    <scope>NUCLEOTIDE SEQUENCE [LARGE SCALE GENOMIC DNA]</scope>
    <source>
        <strain evidence="3">JCM 17809</strain>
    </source>
</reference>
<evidence type="ECO:0000256" key="1">
    <source>
        <dbReference type="SAM" id="MobiDB-lite"/>
    </source>
</evidence>
<sequence>MSHCTLPRLTFSGQFQADVSTVNNDVRHYDDQSFEGRFQEPQSGASLNGWWNPEGTGAFRLAGVRVNRALTTAGGDGTSDLAHGLFVDGQSNRTSAKLVDLDPQFQMGSTIFGLEIVLSDGIREFMRGTFRSAAFRDIYFGRKAGAGGSGSASARFTSILTDVAWTPAAEGSATLQALKAAAEANGRRLAVTLMTVGFSARTTMGTLTGSIGAYEDGDPETFLSGRRCAVADGGMATSLGIGWFDADVHGEVLSLDLSNALPLQAGAGAVPSRVGTGPLFPAILRTPDTVVGPGSASAPAVSAGVGEGETVPAADLKLLDEIPYLEQGWFQDTSGVVDCELDPDAATLITDHPIALVQPNPDGTYVVAIREALGGLWARADQFQFRMDAPTTGRVADTARVRCTQWGKPAEGWTVGFRLDPRQPGGGGGSPQDPTPPTAPIPDINFPADRVAFDGRAVTGADGWATIVITAADPKNPRGYLDGQIYRITYGLAVAGASPPPPVEQIVLHVRDAYDPPSTPVWKTDIAPFMKQFGNLYPVMSKGLFSLADPAVAKQHAALLAFAFERGIDDPNHMPVTRDLSEGKRRAVLAWLAQYLGDHPPAEEGAAAIETTETAQAAGAVGAAEAVGAAAEGAERRHPETAGAAGPSTTEGMPALEAIPDSVVERMLGEVGDGYDGKTTAMRSHLRSRLSPPDGEGS</sequence>
<organism evidence="2 3">
    <name type="scientific">Fodinibacter luteus</name>
    <dbReference type="NCBI Taxonomy" id="552064"/>
    <lineage>
        <taxon>Bacteria</taxon>
        <taxon>Bacillati</taxon>
        <taxon>Actinomycetota</taxon>
        <taxon>Actinomycetes</taxon>
        <taxon>Micrococcales</taxon>
        <taxon>Intrasporangiaceae</taxon>
        <taxon>Fodinibacter (ex Wang et al. 2009)</taxon>
    </lineage>
</organism>